<evidence type="ECO:0000313" key="2">
    <source>
        <dbReference type="Proteomes" id="UP000019141"/>
    </source>
</evidence>
<sequence>MGTDNIELIAHLMRRAGFGATRTEIEAYAAQGYDATVETLVNPAHPQWMGDYLIRRFHHEQSGMMGPRANGENWLYRMITTSAPLLEKMCLFWHGIFATGYPKVIHGKVLWDQIKMFRRHGMGSFKTLLVELSKDPAMIVWLDNQDNHKGAINENYGRELLELFSMGVGHYSEDDIKECARAFTGWTIGNTEYMVLRSERDSDWPYGRIAWHFERRADDHDSGDKTFLGQSGPFDGDDIIDIICQQDATARFIARHMYHFFVADEPPVPSWPYTPPRDPEAIDTLVRAYFESHYDIRAMLRALFHADFFKADDIRYEKVKSPAEFMAGILRLTGEFDRPRREILDRALQMTWMGQQLNNPPSVEGWHQGTAWIDTGTLVERINFASEQFGDVNKPGVKAMIDKVLDSGDAASVEDLVDACLDQMGAISVSGQTRGILTQVASQGNGSSGEAQVREKIANLFRLTAASHEFQRA</sequence>
<name>W4LGD5_ENTF1</name>
<keyword evidence="2" id="KW-1185">Reference proteome</keyword>
<comment type="caution">
    <text evidence="1">The sequence shown here is derived from an EMBL/GenBank/DDBJ whole genome shotgun (WGS) entry which is preliminary data.</text>
</comment>
<dbReference type="Proteomes" id="UP000019141">
    <property type="component" value="Unassembled WGS sequence"/>
</dbReference>
<dbReference type="EMBL" id="AZHW01000709">
    <property type="protein sequence ID" value="ETW97067.1"/>
    <property type="molecule type" value="Genomic_DNA"/>
</dbReference>
<organism evidence="1 2">
    <name type="scientific">Entotheonella factor</name>
    <dbReference type="NCBI Taxonomy" id="1429438"/>
    <lineage>
        <taxon>Bacteria</taxon>
        <taxon>Pseudomonadati</taxon>
        <taxon>Nitrospinota/Tectimicrobiota group</taxon>
        <taxon>Candidatus Tectimicrobiota</taxon>
        <taxon>Candidatus Entotheonellia</taxon>
        <taxon>Candidatus Entotheonellales</taxon>
        <taxon>Candidatus Entotheonellaceae</taxon>
        <taxon>Candidatus Entotheonella</taxon>
    </lineage>
</organism>
<dbReference type="Pfam" id="PF08811">
    <property type="entry name" value="DUF1800"/>
    <property type="match status" value="1"/>
</dbReference>
<evidence type="ECO:0008006" key="3">
    <source>
        <dbReference type="Google" id="ProtNLM"/>
    </source>
</evidence>
<dbReference type="AlphaFoldDB" id="W4LGD5"/>
<dbReference type="InterPro" id="IPR014917">
    <property type="entry name" value="DUF1800"/>
</dbReference>
<dbReference type="HOGENOM" id="CLU_026001_1_2_7"/>
<evidence type="ECO:0000313" key="1">
    <source>
        <dbReference type="EMBL" id="ETW97067.1"/>
    </source>
</evidence>
<proteinExistence type="predicted"/>
<reference evidence="1 2" key="1">
    <citation type="journal article" date="2014" name="Nature">
        <title>An environmental bacterial taxon with a large and distinct metabolic repertoire.</title>
        <authorList>
            <person name="Wilson M.C."/>
            <person name="Mori T."/>
            <person name="Ruckert C."/>
            <person name="Uria A.R."/>
            <person name="Helf M.J."/>
            <person name="Takada K."/>
            <person name="Gernert C."/>
            <person name="Steffens U.A."/>
            <person name="Heycke N."/>
            <person name="Schmitt S."/>
            <person name="Rinke C."/>
            <person name="Helfrich E.J."/>
            <person name="Brachmann A.O."/>
            <person name="Gurgui C."/>
            <person name="Wakimoto T."/>
            <person name="Kracht M."/>
            <person name="Crusemann M."/>
            <person name="Hentschel U."/>
            <person name="Abe I."/>
            <person name="Matsunaga S."/>
            <person name="Kalinowski J."/>
            <person name="Takeyama H."/>
            <person name="Piel J."/>
        </authorList>
    </citation>
    <scope>NUCLEOTIDE SEQUENCE [LARGE SCALE GENOMIC DNA]</scope>
    <source>
        <strain evidence="2">TSY1</strain>
    </source>
</reference>
<gene>
    <name evidence="1" type="ORF">ETSY1_24110</name>
</gene>
<accession>W4LGD5</accession>
<protein>
    <recommendedName>
        <fullName evidence="3">DUF1800 domain-containing protein</fullName>
    </recommendedName>
</protein>